<keyword evidence="3" id="KW-1185">Reference proteome</keyword>
<dbReference type="InterPro" id="IPR013159">
    <property type="entry name" value="DnaA_C"/>
</dbReference>
<dbReference type="Proteomes" id="UP000681425">
    <property type="component" value="Chromosome"/>
</dbReference>
<dbReference type="SUPFAM" id="SSF48295">
    <property type="entry name" value="TrpR-like"/>
    <property type="match status" value="1"/>
</dbReference>
<dbReference type="PANTHER" id="PTHR30050">
    <property type="entry name" value="CHROMOSOMAL REPLICATION INITIATOR PROTEIN DNAA"/>
    <property type="match status" value="1"/>
</dbReference>
<dbReference type="Gene3D" id="1.10.1750.10">
    <property type="match status" value="1"/>
</dbReference>
<dbReference type="GO" id="GO:0006275">
    <property type="term" value="P:regulation of DNA replication"/>
    <property type="evidence" value="ECO:0007669"/>
    <property type="project" value="InterPro"/>
</dbReference>
<organism evidence="2 3">
    <name type="scientific">Sphingobium phenoxybenzoativorans</name>
    <dbReference type="NCBI Taxonomy" id="1592790"/>
    <lineage>
        <taxon>Bacteria</taxon>
        <taxon>Pseudomonadati</taxon>
        <taxon>Pseudomonadota</taxon>
        <taxon>Alphaproteobacteria</taxon>
        <taxon>Sphingomonadales</taxon>
        <taxon>Sphingomonadaceae</taxon>
        <taxon>Sphingobium</taxon>
    </lineage>
</organism>
<dbReference type="KEGG" id="spph:KFK14_12700"/>
<sequence>MARRLALPRMAQPTGARKIPATDACRFGADEKGRSRHGWPSAGDFVLTQLPRRCLPLVSEIQRATCFHFGIEMGELLGKDRSSRLAHPRQMAMFLARELTPNSLPDIGRRFGGRDHSTVVHAIAAVRRRATENYDVAREISELSARVAAIVAARPDEVMG</sequence>
<accession>A0A975K320</accession>
<evidence type="ECO:0000313" key="3">
    <source>
        <dbReference type="Proteomes" id="UP000681425"/>
    </source>
</evidence>
<proteinExistence type="predicted"/>
<dbReference type="SMART" id="SM00760">
    <property type="entry name" value="Bac_DnaA_C"/>
    <property type="match status" value="1"/>
</dbReference>
<protein>
    <recommendedName>
        <fullName evidence="1">Chromosomal replication initiator DnaA C-terminal domain-containing protein</fullName>
    </recommendedName>
</protein>
<reference evidence="2" key="1">
    <citation type="submission" date="2021-04" db="EMBL/GenBank/DDBJ databases">
        <title>Isolation of p-tert-butylphenol degrading bacteria Sphingobium phenoxybenzoativorans Tas13 from active sludge.</title>
        <authorList>
            <person name="Li Y."/>
        </authorList>
    </citation>
    <scope>NUCLEOTIDE SEQUENCE</scope>
    <source>
        <strain evidence="2">Tas13</strain>
    </source>
</reference>
<dbReference type="Pfam" id="PF08299">
    <property type="entry name" value="Bac_DnaA_C"/>
    <property type="match status" value="1"/>
</dbReference>
<dbReference type="AlphaFoldDB" id="A0A975K320"/>
<dbReference type="InterPro" id="IPR010921">
    <property type="entry name" value="Trp_repressor/repl_initiator"/>
</dbReference>
<dbReference type="EMBL" id="CP073910">
    <property type="protein sequence ID" value="QUT04005.1"/>
    <property type="molecule type" value="Genomic_DNA"/>
</dbReference>
<feature type="domain" description="Chromosomal replication initiator DnaA C-terminal" evidence="1">
    <location>
        <begin position="57"/>
        <end position="126"/>
    </location>
</feature>
<dbReference type="GO" id="GO:0005886">
    <property type="term" value="C:plasma membrane"/>
    <property type="evidence" value="ECO:0007669"/>
    <property type="project" value="TreeGrafter"/>
</dbReference>
<dbReference type="GO" id="GO:0005524">
    <property type="term" value="F:ATP binding"/>
    <property type="evidence" value="ECO:0007669"/>
    <property type="project" value="InterPro"/>
</dbReference>
<evidence type="ECO:0000313" key="2">
    <source>
        <dbReference type="EMBL" id="QUT04005.1"/>
    </source>
</evidence>
<dbReference type="CDD" id="cd06571">
    <property type="entry name" value="Bac_DnaA_C"/>
    <property type="match status" value="1"/>
</dbReference>
<dbReference type="GO" id="GO:0006270">
    <property type="term" value="P:DNA replication initiation"/>
    <property type="evidence" value="ECO:0007669"/>
    <property type="project" value="InterPro"/>
</dbReference>
<evidence type="ECO:0000259" key="1">
    <source>
        <dbReference type="SMART" id="SM00760"/>
    </source>
</evidence>
<dbReference type="GO" id="GO:0003688">
    <property type="term" value="F:DNA replication origin binding"/>
    <property type="evidence" value="ECO:0007669"/>
    <property type="project" value="InterPro"/>
</dbReference>
<dbReference type="PANTHER" id="PTHR30050:SF2">
    <property type="entry name" value="CHROMOSOMAL REPLICATION INITIATOR PROTEIN DNAA"/>
    <property type="match status" value="1"/>
</dbReference>
<dbReference type="PROSITE" id="PS01008">
    <property type="entry name" value="DNAA"/>
    <property type="match status" value="1"/>
</dbReference>
<name>A0A975K320_9SPHN</name>
<gene>
    <name evidence="2" type="ORF">KFK14_12700</name>
</gene>
<dbReference type="InterPro" id="IPR018312">
    <property type="entry name" value="Chromosome_initiator_DnaA_CS"/>
</dbReference>